<dbReference type="InterPro" id="IPR052369">
    <property type="entry name" value="UG_Glycosaminoglycan_Hydrolase"/>
</dbReference>
<dbReference type="InterPro" id="IPR008928">
    <property type="entry name" value="6-hairpin_glycosidase_sf"/>
</dbReference>
<sequence>MASYFIFRLPEEQVTYWDFDVPVEAGTRRDSSATAIACCGMLELISHLPQEDPDREKFERAVHSCMASLTENYWTRDDPDAEGLLRHGSYHVRGGLSPDDFVIWGDYFYMEALMRLVRGVPGYWYERK</sequence>
<dbReference type="InterPro" id="IPR012341">
    <property type="entry name" value="6hp_glycosidase-like_sf"/>
</dbReference>
<organism evidence="3 4">
    <name type="scientific">Paenibacillus filicis</name>
    <dbReference type="NCBI Taxonomy" id="669464"/>
    <lineage>
        <taxon>Bacteria</taxon>
        <taxon>Bacillati</taxon>
        <taxon>Bacillota</taxon>
        <taxon>Bacilli</taxon>
        <taxon>Bacillales</taxon>
        <taxon>Paenibacillaceae</taxon>
        <taxon>Paenibacillus</taxon>
    </lineage>
</organism>
<comment type="caution">
    <text evidence="3">The sequence shown here is derived from an EMBL/GenBank/DDBJ whole genome shotgun (WGS) entry which is preliminary data.</text>
</comment>
<gene>
    <name evidence="3" type="ORF">WMW72_20435</name>
</gene>
<protein>
    <submittedName>
        <fullName evidence="3">Uncharacterized protein</fullName>
    </submittedName>
</protein>
<evidence type="ECO:0000256" key="1">
    <source>
        <dbReference type="ARBA" id="ARBA00022801"/>
    </source>
</evidence>
<accession>A0ABU9DN28</accession>
<keyword evidence="4" id="KW-1185">Reference proteome</keyword>
<dbReference type="Gene3D" id="1.50.10.10">
    <property type="match status" value="1"/>
</dbReference>
<keyword evidence="1" id="KW-0378">Hydrolase</keyword>
<name>A0ABU9DN28_9BACL</name>
<dbReference type="Proteomes" id="UP001469365">
    <property type="component" value="Unassembled WGS sequence"/>
</dbReference>
<dbReference type="EMBL" id="JBBPCC010000014">
    <property type="protein sequence ID" value="MEK8130279.1"/>
    <property type="molecule type" value="Genomic_DNA"/>
</dbReference>
<evidence type="ECO:0000313" key="3">
    <source>
        <dbReference type="EMBL" id="MEK8130279.1"/>
    </source>
</evidence>
<evidence type="ECO:0000313" key="4">
    <source>
        <dbReference type="Proteomes" id="UP001469365"/>
    </source>
</evidence>
<evidence type="ECO:0000256" key="2">
    <source>
        <dbReference type="ARBA" id="ARBA00038358"/>
    </source>
</evidence>
<reference evidence="3 4" key="1">
    <citation type="submission" date="2024-04" db="EMBL/GenBank/DDBJ databases">
        <title>draft genome sequnece of Paenibacillus filicis.</title>
        <authorList>
            <person name="Kim D.-U."/>
        </authorList>
    </citation>
    <scope>NUCLEOTIDE SEQUENCE [LARGE SCALE GENOMIC DNA]</scope>
    <source>
        <strain evidence="3 4">KACC14197</strain>
    </source>
</reference>
<dbReference type="PANTHER" id="PTHR36845:SF1">
    <property type="entry name" value="HYDROLASE, PUTATIVE (AFU_ORTHOLOGUE AFUA_7G05090)-RELATED"/>
    <property type="match status" value="1"/>
</dbReference>
<proteinExistence type="inferred from homology"/>
<comment type="similarity">
    <text evidence="2">Belongs to the glycosyl hydrolase 88 family.</text>
</comment>
<dbReference type="RefSeq" id="WP_341417413.1">
    <property type="nucleotide sequence ID" value="NZ_JBBPCC010000014.1"/>
</dbReference>
<dbReference type="SUPFAM" id="SSF48208">
    <property type="entry name" value="Six-hairpin glycosidases"/>
    <property type="match status" value="1"/>
</dbReference>
<dbReference type="PANTHER" id="PTHR36845">
    <property type="entry name" value="HYDROLASE, PUTATIVE (AFU_ORTHOLOGUE AFUA_7G05090)-RELATED"/>
    <property type="match status" value="1"/>
</dbReference>